<evidence type="ECO:0000313" key="10">
    <source>
        <dbReference type="EMBL" id="MFI2162944.1"/>
    </source>
</evidence>
<comment type="subcellular location">
    <subcellularLocation>
        <location evidence="1">Cell membrane</location>
        <topology evidence="1">Multi-pass membrane protein</topology>
    </subcellularLocation>
</comment>
<evidence type="ECO:0000256" key="3">
    <source>
        <dbReference type="ARBA" id="ARBA00022475"/>
    </source>
</evidence>
<dbReference type="InterPro" id="IPR020846">
    <property type="entry name" value="MFS_dom"/>
</dbReference>
<evidence type="ECO:0000256" key="5">
    <source>
        <dbReference type="ARBA" id="ARBA00022989"/>
    </source>
</evidence>
<dbReference type="SUPFAM" id="SSF103473">
    <property type="entry name" value="MFS general substrate transporter"/>
    <property type="match status" value="1"/>
</dbReference>
<feature type="transmembrane region" description="Helical" evidence="8">
    <location>
        <begin position="286"/>
        <end position="308"/>
    </location>
</feature>
<feature type="transmembrane region" description="Helical" evidence="8">
    <location>
        <begin position="376"/>
        <end position="396"/>
    </location>
</feature>
<sequence>MTTVEGRAISPPRRLGPWPAFGLQASVVVFFLAGASAPTPLYATYQQEWHFSPITTTVIFGVYAVAILLALLVVGSLSDHVGRRPVIFGSIVVQTAAVVVFAAADGVPALLCARILQGLATGTVVGAVGAGMIDIRRSAGTLANAVTPAAGTAVGALGSGLLVTYAPQPTHLVYHILFGIYVLQAVGVVLMAETAARTPGALRSLRVTWSVPAQARGPLLRVAPVVLAVWAPAGFYGSLGPALVRGVVSGEGALLGGLALFTLTASGASTVLVLRSATPRTTMRIGTVALIAGVALTLLAVAAGSAGLFFTGTAVAGVGFGAGFQGGVRTVVPLAEPHQRSGLLSVMYLISYLGFGLPTVVAGVIVVYGGGVERAAYIYGIAVMLLALLALISTFGSSRARTPAALEAVSGRAPGTGSAAVDVCADACHAGPSGQGPSPKANTLAHKGDEHR</sequence>
<accession>A0ABW7VNM0</accession>
<evidence type="ECO:0000256" key="4">
    <source>
        <dbReference type="ARBA" id="ARBA00022692"/>
    </source>
</evidence>
<comment type="caution">
    <text evidence="10">The sequence shown here is derived from an EMBL/GenBank/DDBJ whole genome shotgun (WGS) entry which is preliminary data.</text>
</comment>
<evidence type="ECO:0000256" key="6">
    <source>
        <dbReference type="ARBA" id="ARBA00023136"/>
    </source>
</evidence>
<name>A0ABW7VNM0_STROI</name>
<evidence type="ECO:0000256" key="7">
    <source>
        <dbReference type="SAM" id="MobiDB-lite"/>
    </source>
</evidence>
<keyword evidence="2" id="KW-0813">Transport</keyword>
<dbReference type="EMBL" id="JBIRWM010000057">
    <property type="protein sequence ID" value="MFI2162944.1"/>
    <property type="molecule type" value="Genomic_DNA"/>
</dbReference>
<dbReference type="Gene3D" id="1.20.1250.20">
    <property type="entry name" value="MFS general substrate transporter like domains"/>
    <property type="match status" value="1"/>
</dbReference>
<feature type="domain" description="Major facilitator superfamily (MFS) profile" evidence="9">
    <location>
        <begin position="1"/>
        <end position="399"/>
    </location>
</feature>
<feature type="transmembrane region" description="Helical" evidence="8">
    <location>
        <begin position="21"/>
        <end position="42"/>
    </location>
</feature>
<feature type="transmembrane region" description="Helical" evidence="8">
    <location>
        <begin position="346"/>
        <end position="370"/>
    </location>
</feature>
<keyword evidence="5 8" id="KW-1133">Transmembrane helix</keyword>
<dbReference type="PROSITE" id="PS50850">
    <property type="entry name" value="MFS"/>
    <property type="match status" value="1"/>
</dbReference>
<organism evidence="10 11">
    <name type="scientific">Streptomyces olivaceoviridis</name>
    <name type="common">Streptomyces corchorusii</name>
    <dbReference type="NCBI Taxonomy" id="1921"/>
    <lineage>
        <taxon>Bacteria</taxon>
        <taxon>Bacillati</taxon>
        <taxon>Actinomycetota</taxon>
        <taxon>Actinomycetes</taxon>
        <taxon>Kitasatosporales</taxon>
        <taxon>Streptomycetaceae</taxon>
        <taxon>Streptomyces</taxon>
    </lineage>
</organism>
<dbReference type="InterPro" id="IPR050171">
    <property type="entry name" value="MFS_Transporters"/>
</dbReference>
<proteinExistence type="predicted"/>
<feature type="transmembrane region" description="Helical" evidence="8">
    <location>
        <begin position="145"/>
        <end position="166"/>
    </location>
</feature>
<evidence type="ECO:0000256" key="2">
    <source>
        <dbReference type="ARBA" id="ARBA00022448"/>
    </source>
</evidence>
<keyword evidence="11" id="KW-1185">Reference proteome</keyword>
<dbReference type="PANTHER" id="PTHR23517:SF13">
    <property type="entry name" value="MAJOR FACILITATOR SUPERFAMILY MFS_1"/>
    <property type="match status" value="1"/>
</dbReference>
<feature type="transmembrane region" description="Helical" evidence="8">
    <location>
        <begin position="115"/>
        <end position="133"/>
    </location>
</feature>
<dbReference type="InterPro" id="IPR036259">
    <property type="entry name" value="MFS_trans_sf"/>
</dbReference>
<evidence type="ECO:0000313" key="11">
    <source>
        <dbReference type="Proteomes" id="UP001611397"/>
    </source>
</evidence>
<feature type="transmembrane region" description="Helical" evidence="8">
    <location>
        <begin position="172"/>
        <end position="192"/>
    </location>
</feature>
<feature type="transmembrane region" description="Helical" evidence="8">
    <location>
        <begin position="213"/>
        <end position="233"/>
    </location>
</feature>
<evidence type="ECO:0000256" key="1">
    <source>
        <dbReference type="ARBA" id="ARBA00004651"/>
    </source>
</evidence>
<dbReference type="RefSeq" id="WP_079082445.1">
    <property type="nucleotide sequence ID" value="NZ_JBIRUT010000048.1"/>
</dbReference>
<dbReference type="InterPro" id="IPR011701">
    <property type="entry name" value="MFS"/>
</dbReference>
<dbReference type="Proteomes" id="UP001611397">
    <property type="component" value="Unassembled WGS sequence"/>
</dbReference>
<keyword evidence="6 8" id="KW-0472">Membrane</keyword>
<dbReference type="CDD" id="cd06174">
    <property type="entry name" value="MFS"/>
    <property type="match status" value="1"/>
</dbReference>
<feature type="transmembrane region" description="Helical" evidence="8">
    <location>
        <begin position="253"/>
        <end position="274"/>
    </location>
</feature>
<feature type="transmembrane region" description="Helical" evidence="8">
    <location>
        <begin position="86"/>
        <end position="103"/>
    </location>
</feature>
<keyword evidence="3" id="KW-1003">Cell membrane</keyword>
<feature type="region of interest" description="Disordered" evidence="7">
    <location>
        <begin position="432"/>
        <end position="452"/>
    </location>
</feature>
<evidence type="ECO:0000259" key="9">
    <source>
        <dbReference type="PROSITE" id="PS50850"/>
    </source>
</evidence>
<gene>
    <name evidence="10" type="ORF">ACH49L_46450</name>
</gene>
<keyword evidence="4 8" id="KW-0812">Transmembrane</keyword>
<dbReference type="Pfam" id="PF07690">
    <property type="entry name" value="MFS_1"/>
    <property type="match status" value="1"/>
</dbReference>
<reference evidence="10 11" key="1">
    <citation type="submission" date="2024-10" db="EMBL/GenBank/DDBJ databases">
        <title>The Natural Products Discovery Center: Release of the First 8490 Sequenced Strains for Exploring Actinobacteria Biosynthetic Diversity.</title>
        <authorList>
            <person name="Kalkreuter E."/>
            <person name="Kautsar S.A."/>
            <person name="Yang D."/>
            <person name="Bader C.D."/>
            <person name="Teijaro C.N."/>
            <person name="Fluegel L."/>
            <person name="Davis C.M."/>
            <person name="Simpson J.R."/>
            <person name="Lauterbach L."/>
            <person name="Steele A.D."/>
            <person name="Gui C."/>
            <person name="Meng S."/>
            <person name="Li G."/>
            <person name="Viehrig K."/>
            <person name="Ye F."/>
            <person name="Su P."/>
            <person name="Kiefer A.F."/>
            <person name="Nichols A."/>
            <person name="Cepeda A.J."/>
            <person name="Yan W."/>
            <person name="Fan B."/>
            <person name="Jiang Y."/>
            <person name="Adhikari A."/>
            <person name="Zheng C.-J."/>
            <person name="Schuster L."/>
            <person name="Cowan T.M."/>
            <person name="Smanski M.J."/>
            <person name="Chevrette M.G."/>
            <person name="De Carvalho L.P.S."/>
            <person name="Shen B."/>
        </authorList>
    </citation>
    <scope>NUCLEOTIDE SEQUENCE [LARGE SCALE GENOMIC DNA]</scope>
    <source>
        <strain evidence="10 11">NPDC020295</strain>
    </source>
</reference>
<feature type="transmembrane region" description="Helical" evidence="8">
    <location>
        <begin position="54"/>
        <end position="74"/>
    </location>
</feature>
<dbReference type="PANTHER" id="PTHR23517">
    <property type="entry name" value="RESISTANCE PROTEIN MDTM, PUTATIVE-RELATED-RELATED"/>
    <property type="match status" value="1"/>
</dbReference>
<evidence type="ECO:0000256" key="8">
    <source>
        <dbReference type="SAM" id="Phobius"/>
    </source>
</evidence>
<protein>
    <submittedName>
        <fullName evidence="10">MFS transporter</fullName>
    </submittedName>
</protein>